<comment type="caution">
    <text evidence="7">The sequence shown here is derived from an EMBL/GenBank/DDBJ whole genome shotgun (WGS) entry which is preliminary data.</text>
</comment>
<dbReference type="PANTHER" id="PTHR38103:SF1">
    <property type="entry name" value="RECOMBINATION-ASSOCIATED PROTEIN RDGC"/>
    <property type="match status" value="1"/>
</dbReference>
<dbReference type="GO" id="GO:0043590">
    <property type="term" value="C:bacterial nucleoid"/>
    <property type="evidence" value="ECO:0007669"/>
    <property type="project" value="TreeGrafter"/>
</dbReference>
<comment type="function">
    <text evidence="6">May be involved in recombination.</text>
</comment>
<gene>
    <name evidence="6" type="primary">rdgC</name>
    <name evidence="7" type="ORF">PN36_24335</name>
</gene>
<evidence type="ECO:0000256" key="4">
    <source>
        <dbReference type="ARBA" id="ARBA00022490"/>
    </source>
</evidence>
<dbReference type="NCBIfam" id="NF001462">
    <property type="entry name" value="PRK00321.1-3"/>
    <property type="match status" value="1"/>
</dbReference>
<evidence type="ECO:0000256" key="5">
    <source>
        <dbReference type="ARBA" id="ARBA00023172"/>
    </source>
</evidence>
<evidence type="ECO:0000256" key="3">
    <source>
        <dbReference type="ARBA" id="ARBA00022296"/>
    </source>
</evidence>
<dbReference type="GO" id="GO:0003690">
    <property type="term" value="F:double-stranded DNA binding"/>
    <property type="evidence" value="ECO:0007669"/>
    <property type="project" value="TreeGrafter"/>
</dbReference>
<name>A0A0A6RWA6_9GAMM</name>
<dbReference type="Pfam" id="PF04381">
    <property type="entry name" value="RdgC"/>
    <property type="match status" value="1"/>
</dbReference>
<dbReference type="InterPro" id="IPR007476">
    <property type="entry name" value="RdgC"/>
</dbReference>
<dbReference type="GO" id="GO:0006310">
    <property type="term" value="P:DNA recombination"/>
    <property type="evidence" value="ECO:0007669"/>
    <property type="project" value="UniProtKB-UniRule"/>
</dbReference>
<proteinExistence type="inferred from homology"/>
<reference evidence="7 8" key="1">
    <citation type="journal article" date="2016" name="Front. Microbiol.">
        <title>Single-Cell (Meta-)Genomics of a Dimorphic Candidatus Thiomargarita nelsonii Reveals Genomic Plasticity.</title>
        <authorList>
            <person name="Flood B.E."/>
            <person name="Fliss P."/>
            <person name="Jones D.S."/>
            <person name="Dick G.J."/>
            <person name="Jain S."/>
            <person name="Kaster A.K."/>
            <person name="Winkel M."/>
            <person name="Mussmann M."/>
            <person name="Bailey J."/>
        </authorList>
    </citation>
    <scope>NUCLEOTIDE SEQUENCE [LARGE SCALE GENOMIC DNA]</scope>
    <source>
        <strain evidence="7">Hydrate Ridge</strain>
    </source>
</reference>
<evidence type="ECO:0000256" key="2">
    <source>
        <dbReference type="ARBA" id="ARBA00008657"/>
    </source>
</evidence>
<dbReference type="Proteomes" id="UP000030428">
    <property type="component" value="Unassembled WGS sequence"/>
</dbReference>
<evidence type="ECO:0000313" key="8">
    <source>
        <dbReference type="Proteomes" id="UP000030428"/>
    </source>
</evidence>
<keyword evidence="8" id="KW-1185">Reference proteome</keyword>
<comment type="similarity">
    <text evidence="2 6">Belongs to the RdgC family.</text>
</comment>
<dbReference type="HAMAP" id="MF_00194">
    <property type="entry name" value="RdgC"/>
    <property type="match status" value="1"/>
</dbReference>
<dbReference type="PANTHER" id="PTHR38103">
    <property type="entry name" value="RECOMBINATION-ASSOCIATED PROTEIN RDGC"/>
    <property type="match status" value="1"/>
</dbReference>
<dbReference type="AlphaFoldDB" id="A0A0A6RWA6"/>
<comment type="subcellular location">
    <subcellularLocation>
        <location evidence="1 6">Cytoplasm</location>
        <location evidence="1 6">Nucleoid</location>
    </subcellularLocation>
</comment>
<sequence>MWFKNIHIYRFLRPFTLSAEDLHEQLTQEAYHPCGKMDMESLGWVSPLGRQSDSLVHSLNNCIIFSARKEEKILPATVVRDFVNEKVEEIETQQMRKVRKREKDEIREQVLLDLIPRAFSRSSYLSAYIDVTNGWLFIDTPSDKKAEELISFLRQTLGSLPVVPPNVQKAPANVMTQWLVNQNDCPADIELADACVLTDQEGAVVNCKRQDLLAEEIQGHLEAGKLVTRLAVEWHERLGLILDDGLIIRRLQTLDLINTQLDDANIETPEQRFDADFAIMTLELAALIKRVFEIFGGEDEAAYAKMK</sequence>
<dbReference type="GO" id="GO:0005737">
    <property type="term" value="C:cytoplasm"/>
    <property type="evidence" value="ECO:0007669"/>
    <property type="project" value="UniProtKB-UniRule"/>
</dbReference>
<keyword evidence="4 6" id="KW-0963">Cytoplasm</keyword>
<protein>
    <recommendedName>
        <fullName evidence="3 6">Recombination-associated protein RdgC</fullName>
    </recommendedName>
</protein>
<organism evidence="7 8">
    <name type="scientific">Candidatus Thiomargarita nelsonii</name>
    <dbReference type="NCBI Taxonomy" id="1003181"/>
    <lineage>
        <taxon>Bacteria</taxon>
        <taxon>Pseudomonadati</taxon>
        <taxon>Pseudomonadota</taxon>
        <taxon>Gammaproteobacteria</taxon>
        <taxon>Thiotrichales</taxon>
        <taxon>Thiotrichaceae</taxon>
        <taxon>Thiomargarita</taxon>
    </lineage>
</organism>
<evidence type="ECO:0000256" key="6">
    <source>
        <dbReference type="HAMAP-Rule" id="MF_00194"/>
    </source>
</evidence>
<dbReference type="EMBL" id="JSZA02000126">
    <property type="protein sequence ID" value="KHD08166.1"/>
    <property type="molecule type" value="Genomic_DNA"/>
</dbReference>
<accession>A0A0A6RWA6</accession>
<evidence type="ECO:0000256" key="1">
    <source>
        <dbReference type="ARBA" id="ARBA00004453"/>
    </source>
</evidence>
<dbReference type="GO" id="GO:0000018">
    <property type="term" value="P:regulation of DNA recombination"/>
    <property type="evidence" value="ECO:0007669"/>
    <property type="project" value="TreeGrafter"/>
</dbReference>
<evidence type="ECO:0000313" key="7">
    <source>
        <dbReference type="EMBL" id="KHD08166.1"/>
    </source>
</evidence>
<keyword evidence="5 6" id="KW-0233">DNA recombination</keyword>
<dbReference type="NCBIfam" id="NF001464">
    <property type="entry name" value="PRK00321.1-5"/>
    <property type="match status" value="1"/>
</dbReference>